<accession>A0A811ZME4</accession>
<gene>
    <name evidence="3" type="ORF">NYPRO_LOCUS22610</name>
</gene>
<dbReference type="SUPFAM" id="SSF82708">
    <property type="entry name" value="R3H domain"/>
    <property type="match status" value="1"/>
</dbReference>
<name>A0A811ZME4_NYCPR</name>
<feature type="region of interest" description="Disordered" evidence="1">
    <location>
        <begin position="13"/>
        <end position="42"/>
    </location>
</feature>
<feature type="compositionally biased region" description="Low complexity" evidence="1">
    <location>
        <begin position="76"/>
        <end position="88"/>
    </location>
</feature>
<evidence type="ECO:0000313" key="3">
    <source>
        <dbReference type="EMBL" id="CAD7689816.1"/>
    </source>
</evidence>
<evidence type="ECO:0000256" key="1">
    <source>
        <dbReference type="SAM" id="MobiDB-lite"/>
    </source>
</evidence>
<organism evidence="3 4">
    <name type="scientific">Nyctereutes procyonoides</name>
    <name type="common">Raccoon dog</name>
    <name type="synonym">Canis procyonoides</name>
    <dbReference type="NCBI Taxonomy" id="34880"/>
    <lineage>
        <taxon>Eukaryota</taxon>
        <taxon>Metazoa</taxon>
        <taxon>Chordata</taxon>
        <taxon>Craniata</taxon>
        <taxon>Vertebrata</taxon>
        <taxon>Euteleostomi</taxon>
        <taxon>Mammalia</taxon>
        <taxon>Eutheria</taxon>
        <taxon>Laurasiatheria</taxon>
        <taxon>Carnivora</taxon>
        <taxon>Caniformia</taxon>
        <taxon>Canidae</taxon>
        <taxon>Nyctereutes</taxon>
    </lineage>
</organism>
<evidence type="ECO:0000259" key="2">
    <source>
        <dbReference type="PROSITE" id="PS51061"/>
    </source>
</evidence>
<dbReference type="EMBL" id="CAJHUB010000769">
    <property type="protein sequence ID" value="CAD7689816.1"/>
    <property type="molecule type" value="Genomic_DNA"/>
</dbReference>
<dbReference type="InterPro" id="IPR036867">
    <property type="entry name" value="R3H_dom_sf"/>
</dbReference>
<dbReference type="InterPro" id="IPR017330">
    <property type="entry name" value="SPAG7"/>
</dbReference>
<dbReference type="CDD" id="cd02636">
    <property type="entry name" value="R3H_sperm-antigen"/>
    <property type="match status" value="1"/>
</dbReference>
<evidence type="ECO:0000313" key="4">
    <source>
        <dbReference type="Proteomes" id="UP000645828"/>
    </source>
</evidence>
<keyword evidence="4" id="KW-1185">Reference proteome</keyword>
<feature type="region of interest" description="Disordered" evidence="1">
    <location>
        <begin position="227"/>
        <end position="269"/>
    </location>
</feature>
<dbReference type="Pfam" id="PF01424">
    <property type="entry name" value="R3H"/>
    <property type="match status" value="1"/>
</dbReference>
<feature type="region of interest" description="Disordered" evidence="1">
    <location>
        <begin position="67"/>
        <end position="95"/>
    </location>
</feature>
<dbReference type="PANTHER" id="PTHR13498">
    <property type="entry name" value="SPERM ASSOCIATED ANTIGEN 7"/>
    <property type="match status" value="1"/>
</dbReference>
<dbReference type="Proteomes" id="UP000645828">
    <property type="component" value="Unassembled WGS sequence"/>
</dbReference>
<comment type="caution">
    <text evidence="3">The sequence shown here is derived from an EMBL/GenBank/DDBJ whole genome shotgun (WGS) entry which is preliminary data.</text>
</comment>
<dbReference type="InterPro" id="IPR001374">
    <property type="entry name" value="R3H_dom"/>
</dbReference>
<dbReference type="PANTHER" id="PTHR13498:SF3">
    <property type="entry name" value="SPERM-ASSOCIATED ANTIGEN 7"/>
    <property type="match status" value="1"/>
</dbReference>
<sequence>MGGTEGALAVRLVAGPPPGFPSGPGGLRSLREPGRAGAGGAEPSVCGLPALVTPGLRALLMTCPGRSCQGSWPAPRGAGSRRGTSQRGGSRRPPRARICVLHRPGTGHMDRAVGDHSFLLPAAEAGPGSRGAEFRHLPEAARLKKLQEQEKQQKVEFRKRMEKEVSDFIQDSGQIKKKFQPMNKIERSILHDVVEVAGLTSFSFGEDDECRYVMIFKKEFAPSDEELDSYRRGEEWDPQKAEEKRKLKELAQRQEEEAAQQGPVVVSPASDYKDKYSHLIGKGAAKDAAHMLQANKTYGCVPVANKRDTRSIEEAMNEIRAKKRLRQSGEELPPTS</sequence>
<dbReference type="Gene3D" id="3.30.1370.50">
    <property type="entry name" value="R3H-like domain"/>
    <property type="match status" value="1"/>
</dbReference>
<feature type="domain" description="R3H" evidence="2">
    <location>
        <begin position="155"/>
        <end position="218"/>
    </location>
</feature>
<feature type="compositionally biased region" description="Basic and acidic residues" evidence="1">
    <location>
        <begin position="228"/>
        <end position="256"/>
    </location>
</feature>
<dbReference type="PROSITE" id="PS51061">
    <property type="entry name" value="R3H"/>
    <property type="match status" value="1"/>
</dbReference>
<proteinExistence type="predicted"/>
<protein>
    <submittedName>
        <fullName evidence="3">(raccoon dog) hypothetical protein</fullName>
    </submittedName>
</protein>
<dbReference type="InterPro" id="IPR034068">
    <property type="entry name" value="R3H_sperm-antigen"/>
</dbReference>
<reference evidence="3" key="1">
    <citation type="submission" date="2020-12" db="EMBL/GenBank/DDBJ databases">
        <authorList>
            <consortium name="Molecular Ecology Group"/>
        </authorList>
    </citation>
    <scope>NUCLEOTIDE SEQUENCE</scope>
    <source>
        <strain evidence="3">TBG_1078</strain>
    </source>
</reference>
<dbReference type="AlphaFoldDB" id="A0A811ZME4"/>
<dbReference type="SMART" id="SM00393">
    <property type="entry name" value="R3H"/>
    <property type="match status" value="1"/>
</dbReference>
<dbReference type="GO" id="GO:0003676">
    <property type="term" value="F:nucleic acid binding"/>
    <property type="evidence" value="ECO:0007669"/>
    <property type="project" value="UniProtKB-UniRule"/>
</dbReference>